<dbReference type="Proteomes" id="UP000004980">
    <property type="component" value="Unassembled WGS sequence"/>
</dbReference>
<reference evidence="1 2" key="1">
    <citation type="journal article" date="2012" name="J. Bacteriol.">
        <title>Draft Genome Sequence of the Soil Bacterium Burkholderia terrae Strain BS001, Which Interacts with Fungal Surface Structures.</title>
        <authorList>
            <person name="Nazir R."/>
            <person name="Hansen M.A."/>
            <person name="Sorensen S."/>
            <person name="van Elsas J.D."/>
        </authorList>
    </citation>
    <scope>NUCLEOTIDE SEQUENCE [LARGE SCALE GENOMIC DNA]</scope>
    <source>
        <strain evidence="1 2">BS001</strain>
    </source>
</reference>
<protein>
    <submittedName>
        <fullName evidence="1">Uncharacterized protein</fullName>
    </submittedName>
</protein>
<evidence type="ECO:0000313" key="2">
    <source>
        <dbReference type="Proteomes" id="UP000004980"/>
    </source>
</evidence>
<accession>A0ABN0FNQ7</accession>
<comment type="caution">
    <text evidence="1">The sequence shown here is derived from an EMBL/GenBank/DDBJ whole genome shotgun (WGS) entry which is preliminary data.</text>
</comment>
<name>A0ABN0FNQ7_9BURK</name>
<proteinExistence type="predicted"/>
<evidence type="ECO:0000313" key="1">
    <source>
        <dbReference type="EMBL" id="EIN00422.1"/>
    </source>
</evidence>
<keyword evidence="2" id="KW-1185">Reference proteome</keyword>
<sequence length="208" mass="23542">MLATQFDASRIAFHRKIASAYHGFLSYLFIQNNGDVDLQWGLAETRNKFLSSYYIESQDTALSPWLTDEVILHYRGASRRYLVGDYYSEAAVRVLGSLSGVRDELRFEHVVPKGKGIKEACEDSFRRGAPMTAENIASLLDTSWHIAVVTKAEDTDLRTSRIMPKAPSHGVFARYQNDDGNMIFPLLRSREDGERCKEITARVTSLRA</sequence>
<gene>
    <name evidence="1" type="ORF">WQE_15366</name>
</gene>
<organism evidence="1 2">
    <name type="scientific">Paraburkholderia hospita</name>
    <dbReference type="NCBI Taxonomy" id="169430"/>
    <lineage>
        <taxon>Bacteria</taxon>
        <taxon>Pseudomonadati</taxon>
        <taxon>Pseudomonadota</taxon>
        <taxon>Betaproteobacteria</taxon>
        <taxon>Burkholderiales</taxon>
        <taxon>Burkholderiaceae</taxon>
        <taxon>Paraburkholderia</taxon>
    </lineage>
</organism>
<dbReference type="EMBL" id="AKAU01000079">
    <property type="protein sequence ID" value="EIN00422.1"/>
    <property type="molecule type" value="Genomic_DNA"/>
</dbReference>
<dbReference type="RefSeq" id="WP_007582249.1">
    <property type="nucleotide sequence ID" value="NZ_AKAU01000079.1"/>
</dbReference>